<reference evidence="8 9" key="1">
    <citation type="submission" date="2015-07" db="EMBL/GenBank/DDBJ databases">
        <title>The genome of Pseudoloma neurophilia, a relevant intracellular parasite of the zebrafish.</title>
        <authorList>
            <person name="Ndikumana S."/>
            <person name="Pelin A."/>
            <person name="Sanders J."/>
            <person name="Corradi N."/>
        </authorList>
    </citation>
    <scope>NUCLEOTIDE SEQUENCE [LARGE SCALE GENOMIC DNA]</scope>
    <source>
        <strain evidence="8 9">MK1</strain>
    </source>
</reference>
<dbReference type="EMBL" id="LGUB01000007">
    <property type="protein sequence ID" value="KRH95060.1"/>
    <property type="molecule type" value="Genomic_DNA"/>
</dbReference>
<keyword evidence="2" id="KW-0378">Hydrolase</keyword>
<dbReference type="PANTHER" id="PTHR18934:SF99">
    <property type="entry name" value="ATP-DEPENDENT RNA HELICASE DHX37-RELATED"/>
    <property type="match status" value="1"/>
</dbReference>
<dbReference type="AlphaFoldDB" id="A0A0R0M662"/>
<keyword evidence="5" id="KW-0175">Coiled coil</keyword>
<evidence type="ECO:0000259" key="6">
    <source>
        <dbReference type="PROSITE" id="PS51192"/>
    </source>
</evidence>
<dbReference type="SMART" id="SM00487">
    <property type="entry name" value="DEXDc"/>
    <property type="match status" value="1"/>
</dbReference>
<dbReference type="Pfam" id="PF21010">
    <property type="entry name" value="HA2_C"/>
    <property type="match status" value="1"/>
</dbReference>
<dbReference type="SUPFAM" id="SSF52540">
    <property type="entry name" value="P-loop containing nucleoside triphosphate hydrolases"/>
    <property type="match status" value="1"/>
</dbReference>
<organism evidence="8 9">
    <name type="scientific">Pseudoloma neurophilia</name>
    <dbReference type="NCBI Taxonomy" id="146866"/>
    <lineage>
        <taxon>Eukaryota</taxon>
        <taxon>Fungi</taxon>
        <taxon>Fungi incertae sedis</taxon>
        <taxon>Microsporidia</taxon>
        <taxon>Pseudoloma</taxon>
    </lineage>
</organism>
<dbReference type="InterPro" id="IPR014001">
    <property type="entry name" value="Helicase_ATP-bd"/>
</dbReference>
<dbReference type="VEuPathDB" id="MicrosporidiaDB:M153_320005065"/>
<evidence type="ECO:0000313" key="9">
    <source>
        <dbReference type="Proteomes" id="UP000051530"/>
    </source>
</evidence>
<feature type="domain" description="Helicase C-terminal" evidence="7">
    <location>
        <begin position="442"/>
        <end position="608"/>
    </location>
</feature>
<sequence length="854" mass="98309">MLFEEYQDKDFHHIKKNLQRYDSYVIERVEILLKGRHFDRLEEALGWDVSQIVIKTILSIQKRKFRLSIGQPFDLDGPNHSDDSVESLSNSFKGVSLGETPKDGPSGLTIRYEDGKPVFHFDDKSLFKAASQSGELDRFINSRLYDDDLFERARASVENFNETSDTDPFEENYISQESDDSSQYFGHEENKTVNIDQLNRNLEDLLSNEKLYNEDSTYEVERKLDDTSDHESPTFQTLVDSADLDCSEKHLPIYKFENEIVDKIAQNRITIIAGDTGCGKTTQVPQILYPYFKKMIISLPKKVAAISIAQRVAEELGEDVGGLVGYKVRWDEKHSKKTRILFVTDGILALECLNGNLHNYDLIVIDEFHERKMDYDFIISYFLTKQIPENPDLEQKLLLMSATINIKKYQKIFSAALIQIPISKFPNKIHYLKESNFDYEKEIIEIIVNICRKSDKGDILVFLPGVKEIEKIATQIEYTVTSSVEIIKLAGFYTLSNQMKVFEKMNKRKIILSTNIAESSITVNDLVYVIDSGQVRRCIIRGKAESLETVKISKSSSNQRAGRVGRVCPGNVYRMYTKNDYNIFEEDLEPDTVCGDITELVLKFLRANLDFTASMKLLGYKQIKYYKDACFKLMKLECMDENGKLTGLGRQVSLLPMKVELSKTILKSIELGVFNEVAIICAFLEVDRIFYDEPRFRDDIQKLLKIKSQGLGDHISYLNIFIEAFKANFSDKHCANNFIKISAIKEVNKLFNQIRKMFLDNLPPFKMNSLKKPNSLPKIIRSFCDGFRLNVAKKCDKSYIRETDRHIKVNIFGGSSLQESQPEMILFNKLLHTSQYLMKDCLLIPSKTYLDSDT</sequence>
<dbReference type="GO" id="GO:0003723">
    <property type="term" value="F:RNA binding"/>
    <property type="evidence" value="ECO:0007669"/>
    <property type="project" value="TreeGrafter"/>
</dbReference>
<dbReference type="PANTHER" id="PTHR18934">
    <property type="entry name" value="ATP-DEPENDENT RNA HELICASE"/>
    <property type="match status" value="1"/>
</dbReference>
<dbReference type="SMART" id="SM00490">
    <property type="entry name" value="HELICc"/>
    <property type="match status" value="1"/>
</dbReference>
<dbReference type="PROSITE" id="PS51194">
    <property type="entry name" value="HELICASE_CTER"/>
    <property type="match status" value="1"/>
</dbReference>
<name>A0A0R0M662_9MICR</name>
<evidence type="ECO:0000313" key="8">
    <source>
        <dbReference type="EMBL" id="KRH95060.1"/>
    </source>
</evidence>
<accession>A0A0R0M662</accession>
<dbReference type="PROSITE" id="PS51192">
    <property type="entry name" value="HELICASE_ATP_BIND_1"/>
    <property type="match status" value="1"/>
</dbReference>
<keyword evidence="1" id="KW-0547">Nucleotide-binding</keyword>
<evidence type="ECO:0000256" key="3">
    <source>
        <dbReference type="ARBA" id="ARBA00022806"/>
    </source>
</evidence>
<evidence type="ECO:0000256" key="2">
    <source>
        <dbReference type="ARBA" id="ARBA00022801"/>
    </source>
</evidence>
<feature type="coiled-coil region" evidence="5">
    <location>
        <begin position="188"/>
        <end position="215"/>
    </location>
</feature>
<evidence type="ECO:0000256" key="5">
    <source>
        <dbReference type="SAM" id="Coils"/>
    </source>
</evidence>
<evidence type="ECO:0000259" key="7">
    <source>
        <dbReference type="PROSITE" id="PS51194"/>
    </source>
</evidence>
<dbReference type="Gene3D" id="3.40.50.300">
    <property type="entry name" value="P-loop containing nucleotide triphosphate hydrolases"/>
    <property type="match status" value="2"/>
</dbReference>
<dbReference type="InterPro" id="IPR001650">
    <property type="entry name" value="Helicase_C-like"/>
</dbReference>
<dbReference type="GO" id="GO:0004386">
    <property type="term" value="F:helicase activity"/>
    <property type="evidence" value="ECO:0007669"/>
    <property type="project" value="UniProtKB-KW"/>
</dbReference>
<dbReference type="InterPro" id="IPR027417">
    <property type="entry name" value="P-loop_NTPase"/>
</dbReference>
<dbReference type="SMART" id="SM00847">
    <property type="entry name" value="HA2"/>
    <property type="match status" value="1"/>
</dbReference>
<dbReference type="OrthoDB" id="10253254at2759"/>
<evidence type="ECO:0000256" key="4">
    <source>
        <dbReference type="ARBA" id="ARBA00022840"/>
    </source>
</evidence>
<keyword evidence="3 8" id="KW-0347">Helicase</keyword>
<dbReference type="CDD" id="cd17917">
    <property type="entry name" value="DEXHc_RHA-like"/>
    <property type="match status" value="1"/>
</dbReference>
<dbReference type="CDD" id="cd18791">
    <property type="entry name" value="SF2_C_RHA"/>
    <property type="match status" value="1"/>
</dbReference>
<comment type="caution">
    <text evidence="8">The sequence shown here is derived from an EMBL/GenBank/DDBJ whole genome shotgun (WGS) entry which is preliminary data.</text>
</comment>
<proteinExistence type="predicted"/>
<evidence type="ECO:0000256" key="1">
    <source>
        <dbReference type="ARBA" id="ARBA00022741"/>
    </source>
</evidence>
<dbReference type="Pfam" id="PF00270">
    <property type="entry name" value="DEAD"/>
    <property type="match status" value="1"/>
</dbReference>
<keyword evidence="9" id="KW-1185">Reference proteome</keyword>
<dbReference type="InterPro" id="IPR011545">
    <property type="entry name" value="DEAD/DEAH_box_helicase_dom"/>
</dbReference>
<dbReference type="Gene3D" id="1.20.120.1080">
    <property type="match status" value="1"/>
</dbReference>
<gene>
    <name evidence="8" type="ORF">M153_320005065</name>
</gene>
<dbReference type="GO" id="GO:0005524">
    <property type="term" value="F:ATP binding"/>
    <property type="evidence" value="ECO:0007669"/>
    <property type="project" value="UniProtKB-KW"/>
</dbReference>
<dbReference type="GO" id="GO:0016787">
    <property type="term" value="F:hydrolase activity"/>
    <property type="evidence" value="ECO:0007669"/>
    <property type="project" value="UniProtKB-KW"/>
</dbReference>
<dbReference type="Pfam" id="PF00271">
    <property type="entry name" value="Helicase_C"/>
    <property type="match status" value="1"/>
</dbReference>
<protein>
    <submittedName>
        <fullName evidence="8">Nucleoside-triphosphatase, RNA helicase</fullName>
    </submittedName>
</protein>
<keyword evidence="4" id="KW-0067">ATP-binding</keyword>
<feature type="domain" description="Helicase ATP-binding" evidence="6">
    <location>
        <begin position="261"/>
        <end position="422"/>
    </location>
</feature>
<dbReference type="InterPro" id="IPR007502">
    <property type="entry name" value="Helicase-assoc_dom"/>
</dbReference>
<dbReference type="Proteomes" id="UP000051530">
    <property type="component" value="Unassembled WGS sequence"/>
</dbReference>